<evidence type="ECO:0000313" key="1">
    <source>
        <dbReference type="EMBL" id="CAG7729169.1"/>
    </source>
</evidence>
<proteinExistence type="predicted"/>
<organism evidence="1 2">
    <name type="scientific">Allacma fusca</name>
    <dbReference type="NCBI Taxonomy" id="39272"/>
    <lineage>
        <taxon>Eukaryota</taxon>
        <taxon>Metazoa</taxon>
        <taxon>Ecdysozoa</taxon>
        <taxon>Arthropoda</taxon>
        <taxon>Hexapoda</taxon>
        <taxon>Collembola</taxon>
        <taxon>Symphypleona</taxon>
        <taxon>Sminthuridae</taxon>
        <taxon>Allacma</taxon>
    </lineage>
</organism>
<reference evidence="1" key="1">
    <citation type="submission" date="2021-06" db="EMBL/GenBank/DDBJ databases">
        <authorList>
            <person name="Hodson N. C."/>
            <person name="Mongue J. A."/>
            <person name="Jaron S. K."/>
        </authorList>
    </citation>
    <scope>NUCLEOTIDE SEQUENCE</scope>
</reference>
<keyword evidence="2" id="KW-1185">Reference proteome</keyword>
<sequence>MRQVNEVVYIESNARECQQFQDLGVSRKIWQWKIFENICSFETIQGSSQRGVDINLCLIGWRPARTI</sequence>
<comment type="caution">
    <text evidence="1">The sequence shown here is derived from an EMBL/GenBank/DDBJ whole genome shotgun (WGS) entry which is preliminary data.</text>
</comment>
<dbReference type="EMBL" id="CAJVCH010174345">
    <property type="protein sequence ID" value="CAG7729169.1"/>
    <property type="molecule type" value="Genomic_DNA"/>
</dbReference>
<dbReference type="AlphaFoldDB" id="A0A8J2P311"/>
<evidence type="ECO:0000313" key="2">
    <source>
        <dbReference type="Proteomes" id="UP000708208"/>
    </source>
</evidence>
<name>A0A8J2P311_9HEXA</name>
<protein>
    <submittedName>
        <fullName evidence="1">Uncharacterized protein</fullName>
    </submittedName>
</protein>
<dbReference type="Proteomes" id="UP000708208">
    <property type="component" value="Unassembled WGS sequence"/>
</dbReference>
<accession>A0A8J2P311</accession>
<gene>
    <name evidence="1" type="ORF">AFUS01_LOCUS17903</name>
</gene>